<evidence type="ECO:0000256" key="1">
    <source>
        <dbReference type="SAM" id="MobiDB-lite"/>
    </source>
</evidence>
<feature type="region of interest" description="Disordered" evidence="1">
    <location>
        <begin position="1"/>
        <end position="38"/>
    </location>
</feature>
<evidence type="ECO:0000313" key="3">
    <source>
        <dbReference type="Proteomes" id="UP000324222"/>
    </source>
</evidence>
<protein>
    <submittedName>
        <fullName evidence="2">Uncharacterized protein</fullName>
    </submittedName>
</protein>
<accession>A0A5B7FEN4</accession>
<sequence>MILLRGSKCHRSPHEEPFEGLPQECSNGCNPDSTPKAENREKGILLSLSGYRDLASFPPASIIWVGKLLCGTLARKRLQAPAQPTRSTLGRDTDIPEWRQILGKLGGNPLCASSMATHIQ</sequence>
<dbReference type="EMBL" id="VSRR010006087">
    <property type="protein sequence ID" value="MPC44015.1"/>
    <property type="molecule type" value="Genomic_DNA"/>
</dbReference>
<proteinExistence type="predicted"/>
<organism evidence="2 3">
    <name type="scientific">Portunus trituberculatus</name>
    <name type="common">Swimming crab</name>
    <name type="synonym">Neptunus trituberculatus</name>
    <dbReference type="NCBI Taxonomy" id="210409"/>
    <lineage>
        <taxon>Eukaryota</taxon>
        <taxon>Metazoa</taxon>
        <taxon>Ecdysozoa</taxon>
        <taxon>Arthropoda</taxon>
        <taxon>Crustacea</taxon>
        <taxon>Multicrustacea</taxon>
        <taxon>Malacostraca</taxon>
        <taxon>Eumalacostraca</taxon>
        <taxon>Eucarida</taxon>
        <taxon>Decapoda</taxon>
        <taxon>Pleocyemata</taxon>
        <taxon>Brachyura</taxon>
        <taxon>Eubrachyura</taxon>
        <taxon>Portunoidea</taxon>
        <taxon>Portunidae</taxon>
        <taxon>Portuninae</taxon>
        <taxon>Portunus</taxon>
    </lineage>
</organism>
<gene>
    <name evidence="2" type="ORF">E2C01_037674</name>
</gene>
<name>A0A5B7FEN4_PORTR</name>
<reference evidence="2 3" key="1">
    <citation type="submission" date="2019-05" db="EMBL/GenBank/DDBJ databases">
        <title>Another draft genome of Portunus trituberculatus and its Hox gene families provides insights of decapod evolution.</title>
        <authorList>
            <person name="Jeong J.-H."/>
            <person name="Song I."/>
            <person name="Kim S."/>
            <person name="Choi T."/>
            <person name="Kim D."/>
            <person name="Ryu S."/>
            <person name="Kim W."/>
        </authorList>
    </citation>
    <scope>NUCLEOTIDE SEQUENCE [LARGE SCALE GENOMIC DNA]</scope>
    <source>
        <tissue evidence="2">Muscle</tissue>
    </source>
</reference>
<dbReference type="AlphaFoldDB" id="A0A5B7FEN4"/>
<feature type="compositionally biased region" description="Polar residues" evidence="1">
    <location>
        <begin position="24"/>
        <end position="33"/>
    </location>
</feature>
<evidence type="ECO:0000313" key="2">
    <source>
        <dbReference type="EMBL" id="MPC44015.1"/>
    </source>
</evidence>
<comment type="caution">
    <text evidence="2">The sequence shown here is derived from an EMBL/GenBank/DDBJ whole genome shotgun (WGS) entry which is preliminary data.</text>
</comment>
<keyword evidence="3" id="KW-1185">Reference proteome</keyword>
<dbReference type="Proteomes" id="UP000324222">
    <property type="component" value="Unassembled WGS sequence"/>
</dbReference>